<name>A0ABV3XWE0_9RHOB</name>
<sequence length="82" mass="8994">MTYPLSGWLMTQLGPVVALGILAALAGAGALFALSLWPREDPEVVAHSYDNLPLDHPHLKGGRRHAHPFVVDDEHPRWASHL</sequence>
<gene>
    <name evidence="2" type="ORF">Ga0609869_001991</name>
</gene>
<evidence type="ECO:0000313" key="2">
    <source>
        <dbReference type="EMBL" id="MEX5728638.1"/>
    </source>
</evidence>
<organism evidence="2 3">
    <name type="scientific">Rhodovulum iodosum</name>
    <dbReference type="NCBI Taxonomy" id="68291"/>
    <lineage>
        <taxon>Bacteria</taxon>
        <taxon>Pseudomonadati</taxon>
        <taxon>Pseudomonadota</taxon>
        <taxon>Alphaproteobacteria</taxon>
        <taxon>Rhodobacterales</taxon>
        <taxon>Paracoccaceae</taxon>
        <taxon>Rhodovulum</taxon>
    </lineage>
</organism>
<protein>
    <submittedName>
        <fullName evidence="2">Uncharacterized protein</fullName>
    </submittedName>
</protein>
<dbReference type="RefSeq" id="WP_125406728.1">
    <property type="nucleotide sequence ID" value="NZ_JBEHHI010000002.1"/>
</dbReference>
<reference evidence="2 3" key="1">
    <citation type="submission" date="2024-06" db="EMBL/GenBank/DDBJ databases">
        <title>Genome of Rhodovulum iodosum, a marine photoferrotroph.</title>
        <authorList>
            <person name="Bianchini G."/>
            <person name="Nikeleit V."/>
            <person name="Kappler A."/>
            <person name="Bryce C."/>
            <person name="Sanchez-Baracaldo P."/>
        </authorList>
    </citation>
    <scope>NUCLEOTIDE SEQUENCE [LARGE SCALE GENOMIC DNA]</scope>
    <source>
        <strain evidence="2 3">UT/N1</strain>
    </source>
</reference>
<keyword evidence="3" id="KW-1185">Reference proteome</keyword>
<accession>A0ABV3XWE0</accession>
<dbReference type="EMBL" id="JBEHHI010000002">
    <property type="protein sequence ID" value="MEX5728638.1"/>
    <property type="molecule type" value="Genomic_DNA"/>
</dbReference>
<comment type="caution">
    <text evidence="2">The sequence shown here is derived from an EMBL/GenBank/DDBJ whole genome shotgun (WGS) entry which is preliminary data.</text>
</comment>
<evidence type="ECO:0000256" key="1">
    <source>
        <dbReference type="SAM" id="Phobius"/>
    </source>
</evidence>
<feature type="transmembrane region" description="Helical" evidence="1">
    <location>
        <begin position="12"/>
        <end position="34"/>
    </location>
</feature>
<proteinExistence type="predicted"/>
<keyword evidence="1" id="KW-1133">Transmembrane helix</keyword>
<dbReference type="Proteomes" id="UP001560019">
    <property type="component" value="Unassembled WGS sequence"/>
</dbReference>
<keyword evidence="1" id="KW-0472">Membrane</keyword>
<evidence type="ECO:0000313" key="3">
    <source>
        <dbReference type="Proteomes" id="UP001560019"/>
    </source>
</evidence>
<keyword evidence="1" id="KW-0812">Transmembrane</keyword>